<feature type="active site" description="Nucleophile" evidence="1">
    <location>
        <position position="26"/>
    </location>
</feature>
<gene>
    <name evidence="2" type="ORF">SCHPADRAFT_898105</name>
</gene>
<dbReference type="InterPro" id="IPR036412">
    <property type="entry name" value="HAD-like_sf"/>
</dbReference>
<evidence type="ECO:0000256" key="1">
    <source>
        <dbReference type="PIRSR" id="PIRSR610708-1"/>
    </source>
</evidence>
<feature type="active site" description="Proton donor" evidence="1">
    <location>
        <position position="28"/>
    </location>
</feature>
<accession>A0A0H2S750</accession>
<dbReference type="InterPro" id="IPR010708">
    <property type="entry name" value="5'(3')-deoxyribonucleotidase"/>
</dbReference>
<dbReference type="Proteomes" id="UP000053477">
    <property type="component" value="Unassembled WGS sequence"/>
</dbReference>
<evidence type="ECO:0000313" key="3">
    <source>
        <dbReference type="Proteomes" id="UP000053477"/>
    </source>
</evidence>
<reference evidence="2 3" key="1">
    <citation type="submission" date="2015-04" db="EMBL/GenBank/DDBJ databases">
        <title>Complete genome sequence of Schizopora paradoxa KUC8140, a cosmopolitan wood degrader in East Asia.</title>
        <authorList>
            <consortium name="DOE Joint Genome Institute"/>
            <person name="Min B."/>
            <person name="Park H."/>
            <person name="Jang Y."/>
            <person name="Kim J.-J."/>
            <person name="Kim K.H."/>
            <person name="Pangilinan J."/>
            <person name="Lipzen A."/>
            <person name="Riley R."/>
            <person name="Grigoriev I.V."/>
            <person name="Spatafora J.W."/>
            <person name="Choi I.-G."/>
        </authorList>
    </citation>
    <scope>NUCLEOTIDE SEQUENCE [LARGE SCALE GENOMIC DNA]</scope>
    <source>
        <strain evidence="2 3">KUC8140</strain>
    </source>
</reference>
<dbReference type="Gene3D" id="3.40.50.1000">
    <property type="entry name" value="HAD superfamily/HAD-like"/>
    <property type="match status" value="1"/>
</dbReference>
<organism evidence="2 3">
    <name type="scientific">Schizopora paradoxa</name>
    <dbReference type="NCBI Taxonomy" id="27342"/>
    <lineage>
        <taxon>Eukaryota</taxon>
        <taxon>Fungi</taxon>
        <taxon>Dikarya</taxon>
        <taxon>Basidiomycota</taxon>
        <taxon>Agaricomycotina</taxon>
        <taxon>Agaricomycetes</taxon>
        <taxon>Hymenochaetales</taxon>
        <taxon>Schizoporaceae</taxon>
        <taxon>Schizopora</taxon>
    </lineage>
</organism>
<sequence>MEDKSAEVASSALLYADTDRRIIAVDLDDVLCQTNQAVADWHNGRYGTEMVLDDFHYYHYWKNPYWGTPDETHEKVKEFYADWLMAPEVVPGALEGVQEIQRLGYELVIVTARHFEEESKTRLWLKTHFPDVFTDVICTGQFMKDEDGKESFGKRCKSEVCHKIGAQLLIDDSVENALACAGANPSVSVLLFGDYQWNKRESKVDSPEDHLGYDDRLKAEGGHEWWKEDLVDGKLPRSVNRVKNWKEVVSWAKENLAMTSESSLPSDSA</sequence>
<name>A0A0H2S750_9AGAM</name>
<dbReference type="AlphaFoldDB" id="A0A0H2S750"/>
<dbReference type="PANTHER" id="PTHR35134:SF2">
    <property type="entry name" value="NUCLEOTIDASE YQFW-RELATED"/>
    <property type="match status" value="1"/>
</dbReference>
<dbReference type="Pfam" id="PF06941">
    <property type="entry name" value="NT5C"/>
    <property type="match status" value="1"/>
</dbReference>
<evidence type="ECO:0000313" key="2">
    <source>
        <dbReference type="EMBL" id="KLO20042.1"/>
    </source>
</evidence>
<dbReference type="GO" id="GO:0009264">
    <property type="term" value="P:deoxyribonucleotide catabolic process"/>
    <property type="evidence" value="ECO:0007669"/>
    <property type="project" value="InterPro"/>
</dbReference>
<keyword evidence="3" id="KW-1185">Reference proteome</keyword>
<dbReference type="STRING" id="27342.A0A0H2S750"/>
<protein>
    <recommendedName>
        <fullName evidence="4">HAD-like protein</fullName>
    </recommendedName>
</protein>
<dbReference type="OrthoDB" id="10248475at2759"/>
<dbReference type="GO" id="GO:0008253">
    <property type="term" value="F:5'-nucleotidase activity"/>
    <property type="evidence" value="ECO:0007669"/>
    <property type="project" value="InterPro"/>
</dbReference>
<dbReference type="InterPro" id="IPR052419">
    <property type="entry name" value="5_3-deoxyribonucleotidase-like"/>
</dbReference>
<dbReference type="InParanoid" id="A0A0H2S750"/>
<dbReference type="PANTHER" id="PTHR35134">
    <property type="entry name" value="NUCLEOTIDASE YQFW-RELATED"/>
    <property type="match status" value="1"/>
</dbReference>
<dbReference type="InterPro" id="IPR023214">
    <property type="entry name" value="HAD_sf"/>
</dbReference>
<evidence type="ECO:0008006" key="4">
    <source>
        <dbReference type="Google" id="ProtNLM"/>
    </source>
</evidence>
<dbReference type="EMBL" id="KQ085883">
    <property type="protein sequence ID" value="KLO20042.1"/>
    <property type="molecule type" value="Genomic_DNA"/>
</dbReference>
<dbReference type="SUPFAM" id="SSF56784">
    <property type="entry name" value="HAD-like"/>
    <property type="match status" value="1"/>
</dbReference>
<proteinExistence type="predicted"/>